<comment type="caution">
    <text evidence="2">The sequence shown here is derived from an EMBL/GenBank/DDBJ whole genome shotgun (WGS) entry which is preliminary data.</text>
</comment>
<dbReference type="Proteomes" id="UP000499080">
    <property type="component" value="Unassembled WGS sequence"/>
</dbReference>
<dbReference type="EMBL" id="BGPR01170620">
    <property type="protein sequence ID" value="GBM29443.1"/>
    <property type="molecule type" value="Genomic_DNA"/>
</dbReference>
<dbReference type="EMBL" id="BGPR01170658">
    <property type="protein sequence ID" value="GBM29604.1"/>
    <property type="molecule type" value="Genomic_DNA"/>
</dbReference>
<dbReference type="AlphaFoldDB" id="A0A4Y2EP43"/>
<gene>
    <name evidence="2" type="ORF">AVEN_216862_1</name>
    <name evidence="1" type="ORF">AVEN_233110_1</name>
</gene>
<keyword evidence="3" id="KW-1185">Reference proteome</keyword>
<sequence length="96" mass="11319">MNFRSKEILFRSSRHLTSECTLSNVVFFLLQEAQCRTKLNFQGSPDAYHMNMNIGRWFFSCRVCRMVPCPSKLYSRRNGCRNRGMGRRSVCRVSQK</sequence>
<reference evidence="2 3" key="1">
    <citation type="journal article" date="2019" name="Sci. Rep.">
        <title>Orb-weaving spider Araneus ventricosus genome elucidates the spidroin gene catalogue.</title>
        <authorList>
            <person name="Kono N."/>
            <person name="Nakamura H."/>
            <person name="Ohtoshi R."/>
            <person name="Moran D.A.P."/>
            <person name="Shinohara A."/>
            <person name="Yoshida Y."/>
            <person name="Fujiwara M."/>
            <person name="Mori M."/>
            <person name="Tomita M."/>
            <person name="Arakawa K."/>
        </authorList>
    </citation>
    <scope>NUCLEOTIDE SEQUENCE [LARGE SCALE GENOMIC DNA]</scope>
</reference>
<organism evidence="2 3">
    <name type="scientific">Araneus ventricosus</name>
    <name type="common">Orbweaver spider</name>
    <name type="synonym">Epeira ventricosa</name>
    <dbReference type="NCBI Taxonomy" id="182803"/>
    <lineage>
        <taxon>Eukaryota</taxon>
        <taxon>Metazoa</taxon>
        <taxon>Ecdysozoa</taxon>
        <taxon>Arthropoda</taxon>
        <taxon>Chelicerata</taxon>
        <taxon>Arachnida</taxon>
        <taxon>Araneae</taxon>
        <taxon>Araneomorphae</taxon>
        <taxon>Entelegynae</taxon>
        <taxon>Araneoidea</taxon>
        <taxon>Araneidae</taxon>
        <taxon>Araneus</taxon>
    </lineage>
</organism>
<evidence type="ECO:0000313" key="1">
    <source>
        <dbReference type="EMBL" id="GBM29443.1"/>
    </source>
</evidence>
<name>A0A4Y2EP43_ARAVE</name>
<evidence type="ECO:0000313" key="2">
    <source>
        <dbReference type="EMBL" id="GBM29604.1"/>
    </source>
</evidence>
<evidence type="ECO:0000313" key="3">
    <source>
        <dbReference type="Proteomes" id="UP000499080"/>
    </source>
</evidence>
<accession>A0A4Y2EP43</accession>
<protein>
    <submittedName>
        <fullName evidence="2">Uncharacterized protein</fullName>
    </submittedName>
</protein>
<proteinExistence type="predicted"/>